<dbReference type="Proteomes" id="UP001060919">
    <property type="component" value="Chromosome"/>
</dbReference>
<evidence type="ECO:0000313" key="3">
    <source>
        <dbReference type="Proteomes" id="UP001060919"/>
    </source>
</evidence>
<dbReference type="Pfam" id="PF18962">
    <property type="entry name" value="Por_Secre_tail"/>
    <property type="match status" value="1"/>
</dbReference>
<dbReference type="AlphaFoldDB" id="A0A915YBV6"/>
<reference evidence="2" key="1">
    <citation type="submission" date="2022-09" db="EMBL/GenBank/DDBJ databases">
        <title>Aureispira anguillicida sp. nov., isolated from Leptocephalus of Japanese eel Anguilla japonica.</title>
        <authorList>
            <person name="Yuasa K."/>
            <person name="Mekata T."/>
            <person name="Ikunari K."/>
        </authorList>
    </citation>
    <scope>NUCLEOTIDE SEQUENCE</scope>
    <source>
        <strain evidence="2">EL160426</strain>
    </source>
</reference>
<dbReference type="RefSeq" id="WP_264791551.1">
    <property type="nucleotide sequence ID" value="NZ_AP026867.1"/>
</dbReference>
<dbReference type="KEGG" id="aup:AsAng_0009310"/>
<keyword evidence="3" id="KW-1185">Reference proteome</keyword>
<dbReference type="InterPro" id="IPR026444">
    <property type="entry name" value="Secre_tail"/>
</dbReference>
<proteinExistence type="predicted"/>
<dbReference type="EMBL" id="AP026867">
    <property type="protein sequence ID" value="BDS10223.1"/>
    <property type="molecule type" value="Genomic_DNA"/>
</dbReference>
<accession>A0A915YBV6</accession>
<protein>
    <submittedName>
        <fullName evidence="2">T9SS type A sorting domain-containing protein</fullName>
    </submittedName>
</protein>
<name>A0A915YBV6_9BACT</name>
<evidence type="ECO:0000313" key="2">
    <source>
        <dbReference type="EMBL" id="BDS10223.1"/>
    </source>
</evidence>
<organism evidence="2 3">
    <name type="scientific">Aureispira anguillae</name>
    <dbReference type="NCBI Taxonomy" id="2864201"/>
    <lineage>
        <taxon>Bacteria</taxon>
        <taxon>Pseudomonadati</taxon>
        <taxon>Bacteroidota</taxon>
        <taxon>Saprospiria</taxon>
        <taxon>Saprospirales</taxon>
        <taxon>Saprospiraceae</taxon>
        <taxon>Aureispira</taxon>
    </lineage>
</organism>
<sequence length="650" mass="73461">MTILKAFFKLYLLSFLMLYTYRSNAQQLSLVPLESNPVILKHLKDHPLSAARNNQVCPTDTLTLPFFDDFATTNIYPNCSRWQDNHVFINADMAYNPPSVGVATFDGLSPNGSPYDALSSPALGKPADTLTSQHINLSGKTSNDAIFLSFFYQKQGLSDRPEVQDSFILEFKDINDVWVRVWEEEGVADSVSSNVILPFEQQYIAIDSTYFLYDGFQFRFRNLAAIAGNNDHWHLDYVMLDENRTNNADTLHPTYGSYADVAFTHRASSPLKDNLTAMPWRHFDAATCWGTTLKIQNYNHNHSQVATLDRQCTVNEISPNTTSLLVEGIPAVGAYGPSPNTNDSLTHTIVNNYATFNPIEKTVLETTYTILNPSGFQSNPIFEPNDTTRTQTVLDNYFAYDDGTAETRIIAQGLGTKIAVEYKAEVTDTLQGIYIHLPYFRNRDAERDFVNIKVWVDSLSNDSEVFSRDLHHLRYRWGFNGFYFVDLVDYNGDKFLIPLHAGQTFYVGWQQSIGTNVPVGFDRSTDNKDKTWVGVGSTWTNSTVSGSVMIRPLLSPDSNYTLIPVQRLEEATNNLTIYPNPTKDILNLELEHYEQVDGYTISIHNALGQIVYTAGFEQQLNLGTWNTGLYILTLRNEQGKTIAQQKIIKH</sequence>
<dbReference type="NCBIfam" id="TIGR04183">
    <property type="entry name" value="Por_Secre_tail"/>
    <property type="match status" value="1"/>
</dbReference>
<feature type="domain" description="Secretion system C-terminal sorting" evidence="1">
    <location>
        <begin position="577"/>
        <end position="648"/>
    </location>
</feature>
<evidence type="ECO:0000259" key="1">
    <source>
        <dbReference type="Pfam" id="PF18962"/>
    </source>
</evidence>
<gene>
    <name evidence="2" type="ORF">AsAng_0009310</name>
</gene>